<feature type="binding site" evidence="8">
    <location>
        <position position="115"/>
    </location>
    <ligand>
        <name>Fe cation</name>
        <dbReference type="ChEBI" id="CHEBI:24875"/>
    </ligand>
</feature>
<feature type="binding site" evidence="8">
    <location>
        <position position="111"/>
    </location>
    <ligand>
        <name>Fe cation</name>
        <dbReference type="ChEBI" id="CHEBI:24875"/>
    </ligand>
</feature>
<organism evidence="11 12">
    <name type="scientific">Candidatus Anaerotruncus excrementipullorum</name>
    <dbReference type="NCBI Taxonomy" id="2838465"/>
    <lineage>
        <taxon>Bacteria</taxon>
        <taxon>Bacillati</taxon>
        <taxon>Bacillota</taxon>
        <taxon>Clostridia</taxon>
        <taxon>Eubacteriales</taxon>
        <taxon>Oscillospiraceae</taxon>
        <taxon>Anaerotruncus</taxon>
    </lineage>
</organism>
<evidence type="ECO:0000313" key="11">
    <source>
        <dbReference type="EMBL" id="HIX64879.1"/>
    </source>
</evidence>
<feature type="binding site" evidence="8">
    <location>
        <begin position="134"/>
        <end position="138"/>
    </location>
    <ligand>
        <name>substrate</name>
    </ligand>
</feature>
<dbReference type="NCBIfam" id="TIGR00329">
    <property type="entry name" value="gcp_kae1"/>
    <property type="match status" value="1"/>
</dbReference>
<evidence type="ECO:0000256" key="8">
    <source>
        <dbReference type="HAMAP-Rule" id="MF_01445"/>
    </source>
</evidence>
<dbReference type="InterPro" id="IPR017861">
    <property type="entry name" value="KAE1/TsaD"/>
</dbReference>
<dbReference type="GO" id="GO:0002949">
    <property type="term" value="P:tRNA threonylcarbamoyladenosine modification"/>
    <property type="evidence" value="ECO:0007669"/>
    <property type="project" value="UniProtKB-UniRule"/>
</dbReference>
<feature type="binding site" evidence="8">
    <location>
        <position position="167"/>
    </location>
    <ligand>
        <name>substrate</name>
    </ligand>
</feature>
<dbReference type="EC" id="2.3.1.234" evidence="8"/>
<evidence type="ECO:0000256" key="2">
    <source>
        <dbReference type="ARBA" id="ARBA00022679"/>
    </source>
</evidence>
<dbReference type="InterPro" id="IPR022450">
    <property type="entry name" value="TsaD"/>
</dbReference>
<feature type="binding site" evidence="8">
    <location>
        <position position="184"/>
    </location>
    <ligand>
        <name>substrate</name>
    </ligand>
</feature>
<keyword evidence="4 8" id="KW-0479">Metal-binding</keyword>
<dbReference type="SUPFAM" id="SSF53067">
    <property type="entry name" value="Actin-like ATPase domain"/>
    <property type="match status" value="2"/>
</dbReference>
<evidence type="ECO:0000256" key="1">
    <source>
        <dbReference type="ARBA" id="ARBA00022490"/>
    </source>
</evidence>
<protein>
    <recommendedName>
        <fullName evidence="8">tRNA N6-adenosine threonylcarbamoyltransferase</fullName>
        <ecNumber evidence="8">2.3.1.234</ecNumber>
    </recommendedName>
    <alternativeName>
        <fullName evidence="8">N6-L-threonylcarbamoyladenine synthase</fullName>
        <shortName evidence="8">t(6)A synthase</shortName>
    </alternativeName>
    <alternativeName>
        <fullName evidence="8">t(6)A37 threonylcarbamoyladenosine biosynthesis protein TsaD</fullName>
    </alternativeName>
    <alternativeName>
        <fullName evidence="8">tRNA threonylcarbamoyladenosine biosynthesis protein TsaD</fullName>
    </alternativeName>
</protein>
<comment type="cofactor">
    <cofactor evidence="8">
        <name>Fe(2+)</name>
        <dbReference type="ChEBI" id="CHEBI:29033"/>
    </cofactor>
    <text evidence="8">Binds 1 Fe(2+) ion per subunit.</text>
</comment>
<dbReference type="InterPro" id="IPR043129">
    <property type="entry name" value="ATPase_NBD"/>
</dbReference>
<evidence type="ECO:0000259" key="10">
    <source>
        <dbReference type="Pfam" id="PF00814"/>
    </source>
</evidence>
<evidence type="ECO:0000313" key="12">
    <source>
        <dbReference type="Proteomes" id="UP000886800"/>
    </source>
</evidence>
<evidence type="ECO:0000256" key="7">
    <source>
        <dbReference type="ARBA" id="ARBA00048117"/>
    </source>
</evidence>
<dbReference type="PANTHER" id="PTHR11735">
    <property type="entry name" value="TRNA N6-ADENOSINE THREONYLCARBAMOYLTRANSFERASE"/>
    <property type="match status" value="1"/>
</dbReference>
<dbReference type="GO" id="GO:0061711">
    <property type="term" value="F:tRNA N(6)-L-threonylcarbamoyladenine synthase activity"/>
    <property type="evidence" value="ECO:0007669"/>
    <property type="project" value="UniProtKB-EC"/>
</dbReference>
<reference evidence="11" key="2">
    <citation type="submission" date="2021-04" db="EMBL/GenBank/DDBJ databases">
        <authorList>
            <person name="Gilroy R."/>
        </authorList>
    </citation>
    <scope>NUCLEOTIDE SEQUENCE</scope>
    <source>
        <strain evidence="11">CHK188-5543</strain>
    </source>
</reference>
<dbReference type="HAMAP" id="MF_01445">
    <property type="entry name" value="TsaD"/>
    <property type="match status" value="1"/>
</dbReference>
<dbReference type="Gene3D" id="3.30.420.40">
    <property type="match status" value="2"/>
</dbReference>
<dbReference type="PRINTS" id="PR00789">
    <property type="entry name" value="OSIALOPTASE"/>
</dbReference>
<evidence type="ECO:0000256" key="4">
    <source>
        <dbReference type="ARBA" id="ARBA00022723"/>
    </source>
</evidence>
<keyword evidence="1 8" id="KW-0963">Cytoplasm</keyword>
<evidence type="ECO:0000256" key="9">
    <source>
        <dbReference type="SAM" id="MobiDB-lite"/>
    </source>
</evidence>
<keyword evidence="6 8" id="KW-0012">Acyltransferase</keyword>
<comment type="similarity">
    <text evidence="8">Belongs to the KAE1 / TsaD family.</text>
</comment>
<feature type="binding site" evidence="8">
    <location>
        <position position="180"/>
    </location>
    <ligand>
        <name>substrate</name>
    </ligand>
</feature>
<sequence>MKILAIESSCDETAAALVENGRQVRSSVVNTQIPEHQKYGGVVPEIASRRHIENIVPVVDAALQQADCTLAQVDAIAVTAAPGLIGALLVGTNYAKGLALAAGKPLIPVHHIRGHIAANYLAHPQLTPPFLCLVASGGHTLLVQVEDYTRFTVLGTTRDDAAGEAFDKSARAMGFPYPGGKYLDAAAHRGDPSRYKLPHPKVEGSSYDFSFSGLKTAVINLLHNAAQKGEAVAIDDLAASFQQTVCQVLTGHLERAALQLGVTAVAAAGGVCANSGLRASLEGMCARHGWGLYLPPLPLCGDNAAMIGAQAYYEYLAYQPAGMDLNAAASMDLEEAFTAPRRQPLPADWQQSPEEPQEIGKSLT</sequence>
<evidence type="ECO:0000256" key="6">
    <source>
        <dbReference type="ARBA" id="ARBA00023315"/>
    </source>
</evidence>
<dbReference type="CDD" id="cd24133">
    <property type="entry name" value="ASKHA_NBD_TsaD_bac"/>
    <property type="match status" value="1"/>
</dbReference>
<comment type="function">
    <text evidence="8">Required for the formation of a threonylcarbamoyl group on adenosine at position 37 (t(6)A37) in tRNAs that read codons beginning with adenine. Is involved in the transfer of the threonylcarbamoyl moiety of threonylcarbamoyl-AMP (TC-AMP) to the N6 group of A37, together with TsaE and TsaB. TsaD likely plays a direct catalytic role in this reaction.</text>
</comment>
<accession>A0A9D1WPV2</accession>
<name>A0A9D1WPV2_9FIRM</name>
<keyword evidence="5 8" id="KW-0408">Iron</keyword>
<proteinExistence type="inferred from homology"/>
<feature type="region of interest" description="Disordered" evidence="9">
    <location>
        <begin position="340"/>
        <end position="364"/>
    </location>
</feature>
<dbReference type="PANTHER" id="PTHR11735:SF6">
    <property type="entry name" value="TRNA N6-ADENOSINE THREONYLCARBAMOYLTRANSFERASE, MITOCHONDRIAL"/>
    <property type="match status" value="1"/>
</dbReference>
<reference evidence="11" key="1">
    <citation type="journal article" date="2021" name="PeerJ">
        <title>Extensive microbial diversity within the chicken gut microbiome revealed by metagenomics and culture.</title>
        <authorList>
            <person name="Gilroy R."/>
            <person name="Ravi A."/>
            <person name="Getino M."/>
            <person name="Pursley I."/>
            <person name="Horton D.L."/>
            <person name="Alikhan N.F."/>
            <person name="Baker D."/>
            <person name="Gharbi K."/>
            <person name="Hall N."/>
            <person name="Watson M."/>
            <person name="Adriaenssens E.M."/>
            <person name="Foster-Nyarko E."/>
            <person name="Jarju S."/>
            <person name="Secka A."/>
            <person name="Antonio M."/>
            <person name="Oren A."/>
            <person name="Chaudhuri R.R."/>
            <person name="La Ragione R."/>
            <person name="Hildebrand F."/>
            <person name="Pallen M.J."/>
        </authorList>
    </citation>
    <scope>NUCLEOTIDE SEQUENCE</scope>
    <source>
        <strain evidence="11">CHK188-5543</strain>
    </source>
</reference>
<evidence type="ECO:0000256" key="3">
    <source>
        <dbReference type="ARBA" id="ARBA00022694"/>
    </source>
</evidence>
<keyword evidence="2 8" id="KW-0808">Transferase</keyword>
<dbReference type="GO" id="GO:0005737">
    <property type="term" value="C:cytoplasm"/>
    <property type="evidence" value="ECO:0007669"/>
    <property type="project" value="UniProtKB-SubCell"/>
</dbReference>
<feature type="domain" description="Gcp-like" evidence="10">
    <location>
        <begin position="24"/>
        <end position="308"/>
    </location>
</feature>
<dbReference type="NCBIfam" id="TIGR03723">
    <property type="entry name" value="T6A_TsaD_YgjD"/>
    <property type="match status" value="1"/>
</dbReference>
<dbReference type="Proteomes" id="UP000886800">
    <property type="component" value="Unassembled WGS sequence"/>
</dbReference>
<keyword evidence="3 8" id="KW-0819">tRNA processing</keyword>
<comment type="caution">
    <text evidence="11">The sequence shown here is derived from an EMBL/GenBank/DDBJ whole genome shotgun (WGS) entry which is preliminary data.</text>
</comment>
<dbReference type="FunFam" id="3.30.420.40:FF:000040">
    <property type="entry name" value="tRNA N6-adenosine threonylcarbamoyltransferase"/>
    <property type="match status" value="1"/>
</dbReference>
<dbReference type="AlphaFoldDB" id="A0A9D1WPV2"/>
<dbReference type="EMBL" id="DXES01000030">
    <property type="protein sequence ID" value="HIX64879.1"/>
    <property type="molecule type" value="Genomic_DNA"/>
</dbReference>
<dbReference type="InterPro" id="IPR000905">
    <property type="entry name" value="Gcp-like_dom"/>
</dbReference>
<feature type="binding site" evidence="8">
    <location>
        <position position="302"/>
    </location>
    <ligand>
        <name>Fe cation</name>
        <dbReference type="ChEBI" id="CHEBI:24875"/>
    </ligand>
</feature>
<dbReference type="Pfam" id="PF00814">
    <property type="entry name" value="TsaD"/>
    <property type="match status" value="1"/>
</dbReference>
<comment type="catalytic activity">
    <reaction evidence="7 8">
        <text>L-threonylcarbamoyladenylate + adenosine(37) in tRNA = N(6)-L-threonylcarbamoyladenosine(37) in tRNA + AMP + H(+)</text>
        <dbReference type="Rhea" id="RHEA:37059"/>
        <dbReference type="Rhea" id="RHEA-COMP:10162"/>
        <dbReference type="Rhea" id="RHEA-COMP:10163"/>
        <dbReference type="ChEBI" id="CHEBI:15378"/>
        <dbReference type="ChEBI" id="CHEBI:73682"/>
        <dbReference type="ChEBI" id="CHEBI:74411"/>
        <dbReference type="ChEBI" id="CHEBI:74418"/>
        <dbReference type="ChEBI" id="CHEBI:456215"/>
        <dbReference type="EC" id="2.3.1.234"/>
    </reaction>
</comment>
<dbReference type="GO" id="GO:0005506">
    <property type="term" value="F:iron ion binding"/>
    <property type="evidence" value="ECO:0007669"/>
    <property type="project" value="UniProtKB-UniRule"/>
</dbReference>
<comment type="subcellular location">
    <subcellularLocation>
        <location evidence="8">Cytoplasm</location>
    </subcellularLocation>
</comment>
<feature type="binding site" evidence="8">
    <location>
        <position position="274"/>
    </location>
    <ligand>
        <name>substrate</name>
    </ligand>
</feature>
<gene>
    <name evidence="8 11" type="primary">tsaD</name>
    <name evidence="11" type="ORF">H9736_01380</name>
</gene>
<evidence type="ECO:0000256" key="5">
    <source>
        <dbReference type="ARBA" id="ARBA00023004"/>
    </source>
</evidence>